<dbReference type="Proteomes" id="UP000076643">
    <property type="component" value="Unassembled WGS sequence"/>
</dbReference>
<comment type="caution">
    <text evidence="1">The sequence shown here is derived from an EMBL/GenBank/DDBJ whole genome shotgun (WGS) entry which is preliminary data.</text>
</comment>
<proteinExistence type="predicted"/>
<dbReference type="EMBL" id="AUYB01000006">
    <property type="protein sequence ID" value="KZN48136.1"/>
    <property type="molecule type" value="Genomic_DNA"/>
</dbReference>
<evidence type="ECO:0000313" key="2">
    <source>
        <dbReference type="Proteomes" id="UP000076643"/>
    </source>
</evidence>
<dbReference type="AlphaFoldDB" id="A0A167CW87"/>
<accession>A0A167CW87</accession>
<name>A0A167CW87_9GAMM</name>
<evidence type="ECO:0000313" key="1">
    <source>
        <dbReference type="EMBL" id="KZN48136.1"/>
    </source>
</evidence>
<organism evidence="1 2">
    <name type="scientific">Pseudoalteromonas luteoviolacea DSM 6061</name>
    <dbReference type="NCBI Taxonomy" id="1365250"/>
    <lineage>
        <taxon>Bacteria</taxon>
        <taxon>Pseudomonadati</taxon>
        <taxon>Pseudomonadota</taxon>
        <taxon>Gammaproteobacteria</taxon>
        <taxon>Alteromonadales</taxon>
        <taxon>Pseudoalteromonadaceae</taxon>
        <taxon>Pseudoalteromonas</taxon>
    </lineage>
</organism>
<keyword evidence="2" id="KW-1185">Reference proteome</keyword>
<dbReference type="PATRIC" id="fig|1365250.3.peg.91"/>
<gene>
    <name evidence="1" type="ORF">N475_25445</name>
</gene>
<reference evidence="1 2" key="1">
    <citation type="submission" date="2013-07" db="EMBL/GenBank/DDBJ databases">
        <title>Comparative Genomic and Metabolomic Analysis of Twelve Strains of Pseudoalteromonas luteoviolacea.</title>
        <authorList>
            <person name="Vynne N.G."/>
            <person name="Mansson M."/>
            <person name="Gram L."/>
        </authorList>
    </citation>
    <scope>NUCLEOTIDE SEQUENCE [LARGE SCALE GENOMIC DNA]</scope>
    <source>
        <strain evidence="1 2">DSM 6061</strain>
    </source>
</reference>
<sequence length="30" mass="3160">MNGVSVSAAAPSAQQLKQALAVKEFRIAWS</sequence>
<protein>
    <submittedName>
        <fullName evidence="1">Uncharacterized protein</fullName>
    </submittedName>
</protein>